<dbReference type="InterPro" id="IPR016181">
    <property type="entry name" value="Acyl_CoA_acyltransferase"/>
</dbReference>
<dbReference type="GO" id="GO:0016747">
    <property type="term" value="F:acyltransferase activity, transferring groups other than amino-acyl groups"/>
    <property type="evidence" value="ECO:0007669"/>
    <property type="project" value="InterPro"/>
</dbReference>
<dbReference type="Pfam" id="PF00583">
    <property type="entry name" value="Acetyltransf_1"/>
    <property type="match status" value="1"/>
</dbReference>
<dbReference type="Gene3D" id="3.40.630.30">
    <property type="match status" value="1"/>
</dbReference>
<comment type="caution">
    <text evidence="2">The sequence shown here is derived from an EMBL/GenBank/DDBJ whole genome shotgun (WGS) entry which is preliminary data.</text>
</comment>
<dbReference type="STRING" id="1123024.GCA_000423625_01716"/>
<keyword evidence="3" id="KW-1185">Reference proteome</keyword>
<name>A0A511D237_9PSEU</name>
<dbReference type="PROSITE" id="PS51186">
    <property type="entry name" value="GNAT"/>
    <property type="match status" value="1"/>
</dbReference>
<organism evidence="2 3">
    <name type="scientific">Pseudonocardia asaccharolytica DSM 44247 = NBRC 16224</name>
    <dbReference type="NCBI Taxonomy" id="1123024"/>
    <lineage>
        <taxon>Bacteria</taxon>
        <taxon>Bacillati</taxon>
        <taxon>Actinomycetota</taxon>
        <taxon>Actinomycetes</taxon>
        <taxon>Pseudonocardiales</taxon>
        <taxon>Pseudonocardiaceae</taxon>
        <taxon>Pseudonocardia</taxon>
    </lineage>
</organism>
<dbReference type="Proteomes" id="UP000321328">
    <property type="component" value="Unassembled WGS sequence"/>
</dbReference>
<evidence type="ECO:0000259" key="1">
    <source>
        <dbReference type="PROSITE" id="PS51186"/>
    </source>
</evidence>
<dbReference type="AlphaFoldDB" id="A0A511D237"/>
<proteinExistence type="predicted"/>
<dbReference type="SUPFAM" id="SSF55729">
    <property type="entry name" value="Acyl-CoA N-acyltransferases (Nat)"/>
    <property type="match status" value="1"/>
</dbReference>
<dbReference type="CDD" id="cd04301">
    <property type="entry name" value="NAT_SF"/>
    <property type="match status" value="1"/>
</dbReference>
<gene>
    <name evidence="2" type="ORF">PA7_26860</name>
</gene>
<reference evidence="2 3" key="1">
    <citation type="submission" date="2019-07" db="EMBL/GenBank/DDBJ databases">
        <title>Whole genome shotgun sequence of Pseudonocardia asaccharolytica NBRC 16224.</title>
        <authorList>
            <person name="Hosoyama A."/>
            <person name="Uohara A."/>
            <person name="Ohji S."/>
            <person name="Ichikawa N."/>
        </authorList>
    </citation>
    <scope>NUCLEOTIDE SEQUENCE [LARGE SCALE GENOMIC DNA]</scope>
    <source>
        <strain evidence="2 3">NBRC 16224</strain>
    </source>
</reference>
<accession>A0A511D237</accession>
<feature type="domain" description="N-acetyltransferase" evidence="1">
    <location>
        <begin position="27"/>
        <end position="179"/>
    </location>
</feature>
<protein>
    <recommendedName>
        <fullName evidence="1">N-acetyltransferase domain-containing protein</fullName>
    </recommendedName>
</protein>
<sequence length="214" mass="22911">MEQGSRRKATAMGAPIDQILLSGGERLDVRPIRTTDAPSLVAMHARLSADSIYRRYFGARPHLSPTDVRHFTTIDEEWRFALVGVRESGELAAVARYEGSPGSAVAELALVVDDALQGRGVGRAMLSRLIEVAAVRGLAALVADVLTRNAPMLRLLRTAGVPTTPVREPDSVRITLHLDGVRLPGPRRAVASAQVDEARAAARQRAGGAGLVRE</sequence>
<evidence type="ECO:0000313" key="2">
    <source>
        <dbReference type="EMBL" id="GEL18849.1"/>
    </source>
</evidence>
<dbReference type="EMBL" id="BJVI01000026">
    <property type="protein sequence ID" value="GEL18849.1"/>
    <property type="molecule type" value="Genomic_DNA"/>
</dbReference>
<dbReference type="InterPro" id="IPR000182">
    <property type="entry name" value="GNAT_dom"/>
</dbReference>
<evidence type="ECO:0000313" key="3">
    <source>
        <dbReference type="Proteomes" id="UP000321328"/>
    </source>
</evidence>